<dbReference type="PANTHER" id="PTHR11614">
    <property type="entry name" value="PHOSPHOLIPASE-RELATED"/>
    <property type="match status" value="1"/>
</dbReference>
<evidence type="ECO:0000313" key="2">
    <source>
        <dbReference type="EMBL" id="MTI26215.1"/>
    </source>
</evidence>
<dbReference type="RefSeq" id="WP_155173149.1">
    <property type="nucleotide sequence ID" value="NZ_BAAAFL010000043.1"/>
</dbReference>
<dbReference type="SUPFAM" id="SSF53474">
    <property type="entry name" value="alpha/beta-Hydrolases"/>
    <property type="match status" value="1"/>
</dbReference>
<keyword evidence="3" id="KW-1185">Reference proteome</keyword>
<dbReference type="GO" id="GO:0016787">
    <property type="term" value="F:hydrolase activity"/>
    <property type="evidence" value="ECO:0007669"/>
    <property type="project" value="UniProtKB-KW"/>
</dbReference>
<accession>A0ABW9RQQ6</accession>
<dbReference type="InterPro" id="IPR051044">
    <property type="entry name" value="MAG_DAG_Lipase"/>
</dbReference>
<dbReference type="EMBL" id="SMLW01000569">
    <property type="protein sequence ID" value="MTI26215.1"/>
    <property type="molecule type" value="Genomic_DNA"/>
</dbReference>
<evidence type="ECO:0000259" key="1">
    <source>
        <dbReference type="Pfam" id="PF12146"/>
    </source>
</evidence>
<dbReference type="InterPro" id="IPR022742">
    <property type="entry name" value="Hydrolase_4"/>
</dbReference>
<protein>
    <submittedName>
        <fullName evidence="2">Alpha/beta hydrolase</fullName>
    </submittedName>
</protein>
<reference evidence="2 3" key="1">
    <citation type="submission" date="2019-02" db="EMBL/GenBank/DDBJ databases">
        <authorList>
            <person name="Goldberg S.R."/>
            <person name="Haltli B.A."/>
            <person name="Correa H."/>
            <person name="Russell K.G."/>
        </authorList>
    </citation>
    <scope>NUCLEOTIDE SEQUENCE [LARGE SCALE GENOMIC DNA]</scope>
    <source>
        <strain evidence="2 3">JCM 16186</strain>
    </source>
</reference>
<gene>
    <name evidence="2" type="ORF">E1163_14755</name>
</gene>
<dbReference type="Pfam" id="PF12146">
    <property type="entry name" value="Hydrolase_4"/>
    <property type="match status" value="1"/>
</dbReference>
<feature type="domain" description="Serine aminopeptidase S33" evidence="1">
    <location>
        <begin position="25"/>
        <end position="256"/>
    </location>
</feature>
<evidence type="ECO:0000313" key="3">
    <source>
        <dbReference type="Proteomes" id="UP000798808"/>
    </source>
</evidence>
<sequence>MTEAITLKTSDNLQLWGQLWSPEIPPKGIICLVHGFGEHVQRYHHVADAYNKAGYGFAGLDLRGHGKSGGKRGHTPSYNHLLGDFQLLIEWVEDKFSNLPLFLYGHSMGGNIAANLLLRSDKEQFKAAVITSPWLRLRFDPPKIKVAMGRLVRKIYPKYSEHNELNPDHLSRDTAVGKAYEEDPLVNHKITTETYFSIVEAGEWALQNATPLPIPVLIMHGSDDPITSPEASEKFAGKMNAEFRIWKGMYHETHNEIGKEEVIDTMVQWVKSNQP</sequence>
<keyword evidence="2" id="KW-0378">Hydrolase</keyword>
<dbReference type="PRINTS" id="PR00111">
    <property type="entry name" value="ABHYDROLASE"/>
</dbReference>
<dbReference type="InterPro" id="IPR000073">
    <property type="entry name" value="AB_hydrolase_1"/>
</dbReference>
<dbReference type="Proteomes" id="UP000798808">
    <property type="component" value="Unassembled WGS sequence"/>
</dbReference>
<dbReference type="InterPro" id="IPR029058">
    <property type="entry name" value="AB_hydrolase_fold"/>
</dbReference>
<organism evidence="2 3">
    <name type="scientific">Fulvivirga kasyanovii</name>
    <dbReference type="NCBI Taxonomy" id="396812"/>
    <lineage>
        <taxon>Bacteria</taxon>
        <taxon>Pseudomonadati</taxon>
        <taxon>Bacteroidota</taxon>
        <taxon>Cytophagia</taxon>
        <taxon>Cytophagales</taxon>
        <taxon>Fulvivirgaceae</taxon>
        <taxon>Fulvivirga</taxon>
    </lineage>
</organism>
<proteinExistence type="predicted"/>
<dbReference type="Gene3D" id="3.40.50.1820">
    <property type="entry name" value="alpha/beta hydrolase"/>
    <property type="match status" value="1"/>
</dbReference>
<name>A0ABW9RQQ6_9BACT</name>
<comment type="caution">
    <text evidence="2">The sequence shown here is derived from an EMBL/GenBank/DDBJ whole genome shotgun (WGS) entry which is preliminary data.</text>
</comment>